<protein>
    <recommendedName>
        <fullName evidence="3">DZANK-type domain-containing protein</fullName>
    </recommendedName>
</protein>
<dbReference type="AlphaFoldDB" id="L9XXF1"/>
<keyword evidence="2" id="KW-1185">Reference proteome</keyword>
<dbReference type="Proteomes" id="UP000011531">
    <property type="component" value="Unassembled WGS sequence"/>
</dbReference>
<evidence type="ECO:0000313" key="2">
    <source>
        <dbReference type="Proteomes" id="UP000011531"/>
    </source>
</evidence>
<gene>
    <name evidence="1" type="ORF">C492_01353</name>
</gene>
<accession>L9XXF1</accession>
<dbReference type="EMBL" id="AOIA01000018">
    <property type="protein sequence ID" value="ELY66187.1"/>
    <property type="molecule type" value="Genomic_DNA"/>
</dbReference>
<name>L9XXF1_9EURY</name>
<sequence length="67" mass="6955">MRSVYECQDCGAHFRGTNRVCSLCGSGIGDTTRGTCTDCGASLTESPEQRCSVCGSSNVTRVSVDAA</sequence>
<evidence type="ECO:0000313" key="1">
    <source>
        <dbReference type="EMBL" id="ELY66187.1"/>
    </source>
</evidence>
<dbReference type="STRING" id="1227498.C492_01353"/>
<evidence type="ECO:0008006" key="3">
    <source>
        <dbReference type="Google" id="ProtNLM"/>
    </source>
</evidence>
<comment type="caution">
    <text evidence="1">The sequence shown here is derived from an EMBL/GenBank/DDBJ whole genome shotgun (WGS) entry which is preliminary data.</text>
</comment>
<organism evidence="1 2">
    <name type="scientific">Natronococcus jeotgali DSM 18795</name>
    <dbReference type="NCBI Taxonomy" id="1227498"/>
    <lineage>
        <taxon>Archaea</taxon>
        <taxon>Methanobacteriati</taxon>
        <taxon>Methanobacteriota</taxon>
        <taxon>Stenosarchaea group</taxon>
        <taxon>Halobacteria</taxon>
        <taxon>Halobacteriales</taxon>
        <taxon>Natrialbaceae</taxon>
        <taxon>Natronococcus</taxon>
    </lineage>
</organism>
<proteinExistence type="predicted"/>
<reference evidence="1 2" key="1">
    <citation type="journal article" date="2014" name="PLoS Genet.">
        <title>Phylogenetically driven sequencing of extremely halophilic archaea reveals strategies for static and dynamic osmo-response.</title>
        <authorList>
            <person name="Becker E.A."/>
            <person name="Seitzer P.M."/>
            <person name="Tritt A."/>
            <person name="Larsen D."/>
            <person name="Krusor M."/>
            <person name="Yao A.I."/>
            <person name="Wu D."/>
            <person name="Madern D."/>
            <person name="Eisen J.A."/>
            <person name="Darling A.E."/>
            <person name="Facciotti M.T."/>
        </authorList>
    </citation>
    <scope>NUCLEOTIDE SEQUENCE [LARGE SCALE GENOMIC DNA]</scope>
    <source>
        <strain evidence="1 2">DSM 18795</strain>
    </source>
</reference>